<reference evidence="2" key="1">
    <citation type="submission" date="2018-02" db="EMBL/GenBank/DDBJ databases">
        <authorList>
            <person name="Cohen D.B."/>
            <person name="Kent A.D."/>
        </authorList>
    </citation>
    <scope>NUCLEOTIDE SEQUENCE</scope>
</reference>
<protein>
    <submittedName>
        <fullName evidence="2">Uncharacterized protein</fullName>
    </submittedName>
</protein>
<feature type="region of interest" description="Disordered" evidence="1">
    <location>
        <begin position="37"/>
        <end position="61"/>
    </location>
</feature>
<accession>A0A2N9HAX6</accession>
<gene>
    <name evidence="2" type="ORF">FSB_LOCUS36805</name>
</gene>
<name>A0A2N9HAX6_FAGSY</name>
<evidence type="ECO:0000313" key="2">
    <source>
        <dbReference type="EMBL" id="SPD08923.1"/>
    </source>
</evidence>
<organism evidence="2">
    <name type="scientific">Fagus sylvatica</name>
    <name type="common">Beechnut</name>
    <dbReference type="NCBI Taxonomy" id="28930"/>
    <lineage>
        <taxon>Eukaryota</taxon>
        <taxon>Viridiplantae</taxon>
        <taxon>Streptophyta</taxon>
        <taxon>Embryophyta</taxon>
        <taxon>Tracheophyta</taxon>
        <taxon>Spermatophyta</taxon>
        <taxon>Magnoliopsida</taxon>
        <taxon>eudicotyledons</taxon>
        <taxon>Gunneridae</taxon>
        <taxon>Pentapetalae</taxon>
        <taxon>rosids</taxon>
        <taxon>fabids</taxon>
        <taxon>Fagales</taxon>
        <taxon>Fagaceae</taxon>
        <taxon>Fagus</taxon>
    </lineage>
</organism>
<dbReference type="AlphaFoldDB" id="A0A2N9HAX6"/>
<proteinExistence type="predicted"/>
<feature type="compositionally biased region" description="Low complexity" evidence="1">
    <location>
        <begin position="1"/>
        <end position="11"/>
    </location>
</feature>
<dbReference type="EMBL" id="OIVN01003114">
    <property type="protein sequence ID" value="SPD08923.1"/>
    <property type="molecule type" value="Genomic_DNA"/>
</dbReference>
<sequence>MLLGRVGSGRANRGGSGRVNANTHYRPAPVIGAKVLPRSRPATSTGRVKSVRGGAVRGGSGRVGAKLPSLVLLLWL</sequence>
<feature type="region of interest" description="Disordered" evidence="1">
    <location>
        <begin position="1"/>
        <end position="24"/>
    </location>
</feature>
<evidence type="ECO:0000256" key="1">
    <source>
        <dbReference type="SAM" id="MobiDB-lite"/>
    </source>
</evidence>